<reference evidence="1" key="2">
    <citation type="submission" date="2020-06" db="EMBL/GenBank/DDBJ databases">
        <authorList>
            <person name="Sheffer M."/>
        </authorList>
    </citation>
    <scope>NUCLEOTIDE SEQUENCE</scope>
</reference>
<gene>
    <name evidence="1" type="ORF">HNY73_011528</name>
</gene>
<dbReference type="EMBL" id="JABXBU010000036">
    <property type="protein sequence ID" value="KAF8784245.1"/>
    <property type="molecule type" value="Genomic_DNA"/>
</dbReference>
<dbReference type="AlphaFoldDB" id="A0A8T0F1M6"/>
<proteinExistence type="predicted"/>
<comment type="caution">
    <text evidence="1">The sequence shown here is derived from an EMBL/GenBank/DDBJ whole genome shotgun (WGS) entry which is preliminary data.</text>
</comment>
<keyword evidence="2" id="KW-1185">Reference proteome</keyword>
<reference evidence="1" key="1">
    <citation type="journal article" date="2020" name="bioRxiv">
        <title>Chromosome-level reference genome of the European wasp spider Argiope bruennichi: a resource for studies on range expansion and evolutionary adaptation.</title>
        <authorList>
            <person name="Sheffer M.M."/>
            <person name="Hoppe A."/>
            <person name="Krehenwinkel H."/>
            <person name="Uhl G."/>
            <person name="Kuss A.W."/>
            <person name="Jensen L."/>
            <person name="Jensen C."/>
            <person name="Gillespie R.G."/>
            <person name="Hoff K.J."/>
            <person name="Prost S."/>
        </authorList>
    </citation>
    <scope>NUCLEOTIDE SEQUENCE</scope>
</reference>
<name>A0A8T0F1M6_ARGBR</name>
<dbReference type="Proteomes" id="UP000807504">
    <property type="component" value="Unassembled WGS sequence"/>
</dbReference>
<evidence type="ECO:0000313" key="1">
    <source>
        <dbReference type="EMBL" id="KAF8784245.1"/>
    </source>
</evidence>
<sequence length="142" mass="16451">MKLKRNPITPKRLQINAWVQNGQYDAGKTTFLVWIKRNVAQAEGHVTRRPDALHHEFNHLPARAFGEGQTPAITREVFCEIDQFLYDRYVLKSTKLLHNVRASWNNVPHPNGTKTLFAVALWSGSGKHYQILKHTRKFHSKL</sequence>
<accession>A0A8T0F1M6</accession>
<organism evidence="1 2">
    <name type="scientific">Argiope bruennichi</name>
    <name type="common">Wasp spider</name>
    <name type="synonym">Aranea bruennichi</name>
    <dbReference type="NCBI Taxonomy" id="94029"/>
    <lineage>
        <taxon>Eukaryota</taxon>
        <taxon>Metazoa</taxon>
        <taxon>Ecdysozoa</taxon>
        <taxon>Arthropoda</taxon>
        <taxon>Chelicerata</taxon>
        <taxon>Arachnida</taxon>
        <taxon>Araneae</taxon>
        <taxon>Araneomorphae</taxon>
        <taxon>Entelegynae</taxon>
        <taxon>Araneoidea</taxon>
        <taxon>Araneidae</taxon>
        <taxon>Argiope</taxon>
    </lineage>
</organism>
<evidence type="ECO:0000313" key="2">
    <source>
        <dbReference type="Proteomes" id="UP000807504"/>
    </source>
</evidence>
<protein>
    <submittedName>
        <fullName evidence="1">Uncharacterized protein</fullName>
    </submittedName>
</protein>